<comment type="subcellular location">
    <subcellularLocation>
        <location evidence="1">Cell membrane</location>
        <topology evidence="1">Multi-pass membrane protein</topology>
    </subcellularLocation>
</comment>
<dbReference type="Pfam" id="PF12823">
    <property type="entry name" value="DUF3817"/>
    <property type="match status" value="1"/>
</dbReference>
<evidence type="ECO:0000313" key="8">
    <source>
        <dbReference type="EMBL" id="MFC6007991.1"/>
    </source>
</evidence>
<dbReference type="RefSeq" id="WP_345715320.1">
    <property type="nucleotide sequence ID" value="NZ_BAABFP010000002.1"/>
</dbReference>
<evidence type="ECO:0000256" key="2">
    <source>
        <dbReference type="ARBA" id="ARBA00022475"/>
    </source>
</evidence>
<keyword evidence="3 6" id="KW-0812">Transmembrane</keyword>
<organism evidence="8 9">
    <name type="scientific">Angustibacter luteus</name>
    <dbReference type="NCBI Taxonomy" id="658456"/>
    <lineage>
        <taxon>Bacteria</taxon>
        <taxon>Bacillati</taxon>
        <taxon>Actinomycetota</taxon>
        <taxon>Actinomycetes</taxon>
        <taxon>Kineosporiales</taxon>
        <taxon>Kineosporiaceae</taxon>
    </lineage>
</organism>
<dbReference type="Proteomes" id="UP001596189">
    <property type="component" value="Unassembled WGS sequence"/>
</dbReference>
<comment type="caution">
    <text evidence="8">The sequence shown here is derived from an EMBL/GenBank/DDBJ whole genome shotgun (WGS) entry which is preliminary data.</text>
</comment>
<keyword evidence="4 6" id="KW-1133">Transmembrane helix</keyword>
<evidence type="ECO:0000313" key="9">
    <source>
        <dbReference type="Proteomes" id="UP001596189"/>
    </source>
</evidence>
<accession>A0ABW1JF48</accession>
<evidence type="ECO:0000256" key="6">
    <source>
        <dbReference type="SAM" id="Phobius"/>
    </source>
</evidence>
<proteinExistence type="predicted"/>
<dbReference type="InterPro" id="IPR023845">
    <property type="entry name" value="DUF3817_TM"/>
</dbReference>
<protein>
    <submittedName>
        <fullName evidence="8">DUF3817 domain-containing protein</fullName>
    </submittedName>
</protein>
<name>A0ABW1JF48_9ACTN</name>
<evidence type="ECO:0000256" key="1">
    <source>
        <dbReference type="ARBA" id="ARBA00004651"/>
    </source>
</evidence>
<evidence type="ECO:0000256" key="4">
    <source>
        <dbReference type="ARBA" id="ARBA00022989"/>
    </source>
</evidence>
<gene>
    <name evidence="8" type="ORF">ACFQDO_12720</name>
</gene>
<dbReference type="EMBL" id="JBHSRD010000004">
    <property type="protein sequence ID" value="MFC6007991.1"/>
    <property type="molecule type" value="Genomic_DNA"/>
</dbReference>
<evidence type="ECO:0000256" key="3">
    <source>
        <dbReference type="ARBA" id="ARBA00022692"/>
    </source>
</evidence>
<feature type="transmembrane region" description="Helical" evidence="6">
    <location>
        <begin position="46"/>
        <end position="67"/>
    </location>
</feature>
<evidence type="ECO:0000256" key="5">
    <source>
        <dbReference type="ARBA" id="ARBA00023136"/>
    </source>
</evidence>
<evidence type="ECO:0000259" key="7">
    <source>
        <dbReference type="Pfam" id="PF12823"/>
    </source>
</evidence>
<feature type="transmembrane region" description="Helical" evidence="6">
    <location>
        <begin position="74"/>
        <end position="93"/>
    </location>
</feature>
<dbReference type="PANTHER" id="PTHR40077:SF2">
    <property type="entry name" value="MEMBRANE PROTEIN"/>
    <property type="match status" value="1"/>
</dbReference>
<keyword evidence="9" id="KW-1185">Reference proteome</keyword>
<reference evidence="9" key="1">
    <citation type="journal article" date="2019" name="Int. J. Syst. Evol. Microbiol.">
        <title>The Global Catalogue of Microorganisms (GCM) 10K type strain sequencing project: providing services to taxonomists for standard genome sequencing and annotation.</title>
        <authorList>
            <consortium name="The Broad Institute Genomics Platform"/>
            <consortium name="The Broad Institute Genome Sequencing Center for Infectious Disease"/>
            <person name="Wu L."/>
            <person name="Ma J."/>
        </authorList>
    </citation>
    <scope>NUCLEOTIDE SEQUENCE [LARGE SCALE GENOMIC DNA]</scope>
    <source>
        <strain evidence="9">KACC 14249</strain>
    </source>
</reference>
<dbReference type="NCBIfam" id="TIGR03954">
    <property type="entry name" value="integ_memb_HG"/>
    <property type="match status" value="1"/>
</dbReference>
<sequence length="111" mass="12315">MSDPLSPKVRSALTRFKIMAVIVGIGLLLLVAEVVLHYGFDNDSLIWWSQIHGFLYLLYVITVADLGFRVKWSLPRMIGVMLAGVVPFFSFVMERKVAREVEGSGADTLAG</sequence>
<feature type="domain" description="DUF3817" evidence="7">
    <location>
        <begin position="13"/>
        <end position="99"/>
    </location>
</feature>
<feature type="transmembrane region" description="Helical" evidence="6">
    <location>
        <begin position="20"/>
        <end position="40"/>
    </location>
</feature>
<keyword evidence="2" id="KW-1003">Cell membrane</keyword>
<dbReference type="PANTHER" id="PTHR40077">
    <property type="entry name" value="MEMBRANE PROTEIN-RELATED"/>
    <property type="match status" value="1"/>
</dbReference>
<keyword evidence="5 6" id="KW-0472">Membrane</keyword>